<evidence type="ECO:0000256" key="1">
    <source>
        <dbReference type="ARBA" id="ARBA00022729"/>
    </source>
</evidence>
<organism evidence="4">
    <name type="scientific">Rhodothermus marinus</name>
    <name type="common">Rhodothermus obamensis</name>
    <dbReference type="NCBI Taxonomy" id="29549"/>
    <lineage>
        <taxon>Bacteria</taxon>
        <taxon>Pseudomonadati</taxon>
        <taxon>Rhodothermota</taxon>
        <taxon>Rhodothermia</taxon>
        <taxon>Rhodothermales</taxon>
        <taxon>Rhodothermaceae</taxon>
        <taxon>Rhodothermus</taxon>
    </lineage>
</organism>
<accession>A0A7V2F5W3</accession>
<proteinExistence type="predicted"/>
<evidence type="ECO:0000313" key="4">
    <source>
        <dbReference type="EMBL" id="HER95934.1"/>
    </source>
</evidence>
<gene>
    <name evidence="4" type="ORF">ENO59_05385</name>
</gene>
<sequence>MKHALLILSLFCTIPLVQAQDLRVVAVSPAHGSANVALTTPVSITFNQAINPADSLLIFPLDTLLQQQLSDPSRVSLSPDGRTITFNLTHQADRDYLWVVFYAKSISGNRLAQRYTFYYTTASTAGEHTVSGHLVEFSSGGPGEIYPRLATSSVASWQMPRLTLSISAASSSGQTPPSRLLISQPPTVQSGHLGNWLVLLTTSPSLEITTVARIAVSAADGAFTLDYVRPGTYYLLALFFEPGNLGEPAGYGIYDANQDDTPDALQIPPDLSGLNVPVIRLITTTALEAATLAQSAFQAEASDAQIVFLQGFVDTTGRSFVWNFTAYAPSQDTAYTLEVRGGAPGALKPIMSRPYRQMQPLPLNDMQDSDAIVAAFMNRFPSTQHSGFQLMAGQLYHWFTSQGFLQPSLYPLDPELPIWLVQEWRPLAAPLQGELEYSAAYNLQGNEQVAYEPIRAKAALNAALEKAPSRQEGDGIIGFEVSPFDPFSGKASEWSVDLVAGGQALQIRLANNLVVHIDTLEADWRSLPKLPYPDMVDSDQAADTALAHNATEFLAALSSGWGRLVGGFLGPDYGLEVDANTPLYGIFLTGGDPWREARYFVHMGTGAFVTEQVLTTREAAPASFTGGLRAVYPHPVGREATIEVVLMQSGPLTLRVYNVLGQEVGRIFEGFLPAGTHQLRWQPEALPAGIYLLQLQQSGQVYHRSVVVSGQ</sequence>
<feature type="chain" id="PRO_5030673388" evidence="2">
    <location>
        <begin position="20"/>
        <end position="711"/>
    </location>
</feature>
<dbReference type="InterPro" id="IPR026444">
    <property type="entry name" value="Secre_tail"/>
</dbReference>
<comment type="caution">
    <text evidence="4">The sequence shown here is derived from an EMBL/GenBank/DDBJ whole genome shotgun (WGS) entry which is preliminary data.</text>
</comment>
<protein>
    <submittedName>
        <fullName evidence="4">T9SS type A sorting domain-containing protein</fullName>
    </submittedName>
</protein>
<feature type="signal peptide" evidence="2">
    <location>
        <begin position="1"/>
        <end position="19"/>
    </location>
</feature>
<dbReference type="Pfam" id="PF13205">
    <property type="entry name" value="Big_5"/>
    <property type="match status" value="1"/>
</dbReference>
<dbReference type="NCBIfam" id="TIGR04183">
    <property type="entry name" value="Por_Secre_tail"/>
    <property type="match status" value="1"/>
</dbReference>
<evidence type="ECO:0000256" key="2">
    <source>
        <dbReference type="SAM" id="SignalP"/>
    </source>
</evidence>
<name>A0A7V2F5W3_RHOMR</name>
<feature type="domain" description="SbsA Ig-like" evidence="3">
    <location>
        <begin position="21"/>
        <end position="121"/>
    </location>
</feature>
<reference evidence="4" key="1">
    <citation type="journal article" date="2020" name="mSystems">
        <title>Genome- and Community-Level Interaction Insights into Carbon Utilization and Element Cycling Functions of Hydrothermarchaeota in Hydrothermal Sediment.</title>
        <authorList>
            <person name="Zhou Z."/>
            <person name="Liu Y."/>
            <person name="Xu W."/>
            <person name="Pan J."/>
            <person name="Luo Z.H."/>
            <person name="Li M."/>
        </authorList>
    </citation>
    <scope>NUCLEOTIDE SEQUENCE [LARGE SCALE GENOMIC DNA]</scope>
    <source>
        <strain evidence="4">SpSt-143</strain>
    </source>
</reference>
<keyword evidence="1 2" id="KW-0732">Signal</keyword>
<evidence type="ECO:0000259" key="3">
    <source>
        <dbReference type="Pfam" id="PF13205"/>
    </source>
</evidence>
<dbReference type="InterPro" id="IPR032812">
    <property type="entry name" value="SbsA_Ig"/>
</dbReference>
<dbReference type="AlphaFoldDB" id="A0A7V2F5W3"/>
<dbReference type="EMBL" id="DSGB01000004">
    <property type="protein sequence ID" value="HER95934.1"/>
    <property type="molecule type" value="Genomic_DNA"/>
</dbReference>